<dbReference type="InterPro" id="IPR044609">
    <property type="entry name" value="FKBP2/11"/>
</dbReference>
<dbReference type="InterPro" id="IPR046357">
    <property type="entry name" value="PPIase_dom_sf"/>
</dbReference>
<evidence type="ECO:0000256" key="3">
    <source>
        <dbReference type="ARBA" id="ARBA00023110"/>
    </source>
</evidence>
<dbReference type="RefSeq" id="WP_315731732.1">
    <property type="nucleotide sequence ID" value="NZ_JAVYII010000002.1"/>
</dbReference>
<evidence type="ECO:0000313" key="10">
    <source>
        <dbReference type="Proteomes" id="UP001268542"/>
    </source>
</evidence>
<evidence type="ECO:0000256" key="7">
    <source>
        <dbReference type="SAM" id="SignalP"/>
    </source>
</evidence>
<dbReference type="PROSITE" id="PS50059">
    <property type="entry name" value="FKBP_PPIASE"/>
    <property type="match status" value="1"/>
</dbReference>
<dbReference type="SUPFAM" id="SSF54534">
    <property type="entry name" value="FKBP-like"/>
    <property type="match status" value="2"/>
</dbReference>
<dbReference type="PROSITE" id="PS51257">
    <property type="entry name" value="PROKAR_LIPOPROTEIN"/>
    <property type="match status" value="1"/>
</dbReference>
<dbReference type="EMBL" id="JAVYII010000002">
    <property type="protein sequence ID" value="MDT9592322.1"/>
    <property type="molecule type" value="Genomic_DNA"/>
</dbReference>
<protein>
    <recommendedName>
        <fullName evidence="2 5">peptidylprolyl isomerase</fullName>
        <ecNumber evidence="2 5">5.2.1.8</ecNumber>
    </recommendedName>
</protein>
<dbReference type="PANTHER" id="PTHR45779">
    <property type="entry name" value="PEPTIDYLPROLYL ISOMERASE"/>
    <property type="match status" value="1"/>
</dbReference>
<evidence type="ECO:0000256" key="4">
    <source>
        <dbReference type="ARBA" id="ARBA00023235"/>
    </source>
</evidence>
<comment type="catalytic activity">
    <reaction evidence="1 5">
        <text>[protein]-peptidylproline (omega=180) = [protein]-peptidylproline (omega=0)</text>
        <dbReference type="Rhea" id="RHEA:16237"/>
        <dbReference type="Rhea" id="RHEA-COMP:10747"/>
        <dbReference type="Rhea" id="RHEA-COMP:10748"/>
        <dbReference type="ChEBI" id="CHEBI:83833"/>
        <dbReference type="ChEBI" id="CHEBI:83834"/>
        <dbReference type="EC" id="5.2.1.8"/>
    </reaction>
</comment>
<name>A0ABU3PSV3_9ACTN</name>
<keyword evidence="7" id="KW-0732">Signal</keyword>
<evidence type="ECO:0000256" key="2">
    <source>
        <dbReference type="ARBA" id="ARBA00013194"/>
    </source>
</evidence>
<evidence type="ECO:0000313" key="9">
    <source>
        <dbReference type="EMBL" id="MDT9592322.1"/>
    </source>
</evidence>
<dbReference type="GO" id="GO:0003755">
    <property type="term" value="F:peptidyl-prolyl cis-trans isomerase activity"/>
    <property type="evidence" value="ECO:0007669"/>
    <property type="project" value="UniProtKB-EC"/>
</dbReference>
<organism evidence="9 10">
    <name type="scientific">Nocardioides imazamoxiresistens</name>
    <dbReference type="NCBI Taxonomy" id="3231893"/>
    <lineage>
        <taxon>Bacteria</taxon>
        <taxon>Bacillati</taxon>
        <taxon>Actinomycetota</taxon>
        <taxon>Actinomycetes</taxon>
        <taxon>Propionibacteriales</taxon>
        <taxon>Nocardioidaceae</taxon>
        <taxon>Nocardioides</taxon>
    </lineage>
</organism>
<dbReference type="InterPro" id="IPR001179">
    <property type="entry name" value="PPIase_FKBP_dom"/>
</dbReference>
<reference evidence="9 10" key="1">
    <citation type="submission" date="2023-08" db="EMBL/GenBank/DDBJ databases">
        <title>Nocardioides seae sp. nov., a bacterium isolated from a soil.</title>
        <authorList>
            <person name="Wang X."/>
        </authorList>
    </citation>
    <scope>NUCLEOTIDE SEQUENCE [LARGE SCALE GENOMIC DNA]</scope>
    <source>
        <strain evidence="9 10">YZH12</strain>
    </source>
</reference>
<evidence type="ECO:0000256" key="6">
    <source>
        <dbReference type="SAM" id="MobiDB-lite"/>
    </source>
</evidence>
<evidence type="ECO:0000256" key="1">
    <source>
        <dbReference type="ARBA" id="ARBA00000971"/>
    </source>
</evidence>
<dbReference type="PANTHER" id="PTHR45779:SF7">
    <property type="entry name" value="PEPTIDYLPROLYL ISOMERASE"/>
    <property type="match status" value="1"/>
</dbReference>
<accession>A0ABU3PSV3</accession>
<keyword evidence="3 5" id="KW-0697">Rotamase</keyword>
<feature type="compositionally biased region" description="Low complexity" evidence="6">
    <location>
        <begin position="371"/>
        <end position="384"/>
    </location>
</feature>
<keyword evidence="4 5" id="KW-0413">Isomerase</keyword>
<feature type="signal peptide" evidence="7">
    <location>
        <begin position="1"/>
        <end position="25"/>
    </location>
</feature>
<sequence>MRAARPVRRTSAALAAALLPLGALAACGSDDTDAAGQLDQVSVSGEVGEPPTVEINGQVDPEGFASEVVVEGDGPEIADGDFAFLQIWAGNGYTGQEAFSTYDYVADGFAPDLMRVTTGELATEELTALQQSALAAFLGADSNFPEAVVDSLEGVKGGSRVVVVADAESSFGSTGQPNIGIGNGDGVVFVIDVLDVPLSGPSGTDVAAPEGTPTLVEDGDAVTGFDFTGATEPTDELQVIPLVEGDGPVVEEGATLIANYLGQTFGGDAPFDESYSGGIPRDFVVGGENAGVIEGWSQGLVGLTAGSRVILVVPPALGYGEEGNEGAGITGTDTLYFVVDVLGSTVVQVPEPEPTETGTDTPAPEEDPAVTDPAATEPTSTATE</sequence>
<dbReference type="EC" id="5.2.1.8" evidence="2 5"/>
<dbReference type="Pfam" id="PF00254">
    <property type="entry name" value="FKBP_C"/>
    <property type="match status" value="1"/>
</dbReference>
<evidence type="ECO:0000259" key="8">
    <source>
        <dbReference type="PROSITE" id="PS50059"/>
    </source>
</evidence>
<gene>
    <name evidence="9" type="ORF">RDV89_04550</name>
</gene>
<proteinExistence type="predicted"/>
<comment type="caution">
    <text evidence="9">The sequence shown here is derived from an EMBL/GenBank/DDBJ whole genome shotgun (WGS) entry which is preliminary data.</text>
</comment>
<feature type="region of interest" description="Disordered" evidence="6">
    <location>
        <begin position="348"/>
        <end position="384"/>
    </location>
</feature>
<evidence type="ECO:0000256" key="5">
    <source>
        <dbReference type="PROSITE-ProRule" id="PRU00277"/>
    </source>
</evidence>
<dbReference type="Proteomes" id="UP001268542">
    <property type="component" value="Unassembled WGS sequence"/>
</dbReference>
<keyword evidence="10" id="KW-1185">Reference proteome</keyword>
<dbReference type="Gene3D" id="3.10.50.40">
    <property type="match status" value="1"/>
</dbReference>
<feature type="chain" id="PRO_5046825735" description="peptidylprolyl isomerase" evidence="7">
    <location>
        <begin position="26"/>
        <end position="384"/>
    </location>
</feature>
<feature type="domain" description="PPIase FKBP-type" evidence="8">
    <location>
        <begin position="253"/>
        <end position="345"/>
    </location>
</feature>